<dbReference type="VEuPathDB" id="FungiDB:SPSK_04484"/>
<keyword evidence="2" id="KW-0732">Signal</keyword>
<feature type="chain" id="PRO_5002454655" description="CBM-cenC domain-containing protein" evidence="2">
    <location>
        <begin position="19"/>
        <end position="302"/>
    </location>
</feature>
<comment type="caution">
    <text evidence="3">The sequence shown here is derived from an EMBL/GenBank/DDBJ whole genome shotgun (WGS) entry which is preliminary data.</text>
</comment>
<name>A0A0F2M098_SPOSC</name>
<sequence>MKYSLALSTLLLAGPVFASPCRPKSVSSSSSAAVVAVSSSSSAAPSSRVSSSPVPSSAAPSSSVILSTPASSSSDLPSVVLPSSSSSAPSVVIPSSSAAPSSEPTPSSSSAIVSHSASASSSSSAALPSSSGGLTTNPGQPSCSTDNLFVDSDFSLGISYWPSNVLTGAPTCSLGANCGSSPTGAAYAQCLELDLVTLGQAEGIAFHQQVAVVKGTAYKGYFHYRLSSLGVYGKSMVTLTCTVNGEVKYNRVLCDTEVSQAYRTVNFTYTADCTEATFQCQATTSGVTAQLQFADFYLGEQC</sequence>
<reference evidence="3 4" key="2">
    <citation type="journal article" date="2015" name="Eukaryot. Cell">
        <title>Asexual propagation of a virulent clone complex in a human and feline outbreak of sporotrichosis.</title>
        <authorList>
            <person name="Teixeira Mde M."/>
            <person name="Rodrigues A.M."/>
            <person name="Tsui C.K."/>
            <person name="de Almeida L.G."/>
            <person name="Van Diepeningen A.D."/>
            <person name="van den Ende B.G."/>
            <person name="Fernandes G.F."/>
            <person name="Kano R."/>
            <person name="Hamelin R.C."/>
            <person name="Lopes-Bezerra L.M."/>
            <person name="Vasconcelos A.T."/>
            <person name="de Hoog S."/>
            <person name="de Camargo Z.P."/>
            <person name="Felipe M.S."/>
        </authorList>
    </citation>
    <scope>NUCLEOTIDE SEQUENCE [LARGE SCALE GENOMIC DNA]</scope>
    <source>
        <strain evidence="3 4">1099-18</strain>
    </source>
</reference>
<dbReference type="RefSeq" id="XP_016585814.1">
    <property type="nucleotide sequence ID" value="XM_016731289.1"/>
</dbReference>
<dbReference type="EMBL" id="AXCR01000010">
    <property type="protein sequence ID" value="KJR83138.1"/>
    <property type="molecule type" value="Genomic_DNA"/>
</dbReference>
<feature type="region of interest" description="Disordered" evidence="1">
    <location>
        <begin position="39"/>
        <end position="79"/>
    </location>
</feature>
<evidence type="ECO:0000256" key="2">
    <source>
        <dbReference type="SAM" id="SignalP"/>
    </source>
</evidence>
<evidence type="ECO:0008006" key="5">
    <source>
        <dbReference type="Google" id="ProtNLM"/>
    </source>
</evidence>
<feature type="region of interest" description="Disordered" evidence="1">
    <location>
        <begin position="92"/>
        <end position="114"/>
    </location>
</feature>
<dbReference type="KEGG" id="ssck:SPSK_04484"/>
<dbReference type="AlphaFoldDB" id="A0A0F2M098"/>
<proteinExistence type="predicted"/>
<evidence type="ECO:0000256" key="1">
    <source>
        <dbReference type="SAM" id="MobiDB-lite"/>
    </source>
</evidence>
<protein>
    <recommendedName>
        <fullName evidence="5">CBM-cenC domain-containing protein</fullName>
    </recommendedName>
</protein>
<evidence type="ECO:0000313" key="4">
    <source>
        <dbReference type="Proteomes" id="UP000033710"/>
    </source>
</evidence>
<organism evidence="3 4">
    <name type="scientific">Sporothrix schenckii 1099-18</name>
    <dbReference type="NCBI Taxonomy" id="1397361"/>
    <lineage>
        <taxon>Eukaryota</taxon>
        <taxon>Fungi</taxon>
        <taxon>Dikarya</taxon>
        <taxon>Ascomycota</taxon>
        <taxon>Pezizomycotina</taxon>
        <taxon>Sordariomycetes</taxon>
        <taxon>Sordariomycetidae</taxon>
        <taxon>Ophiostomatales</taxon>
        <taxon>Ophiostomataceae</taxon>
        <taxon>Sporothrix</taxon>
    </lineage>
</organism>
<gene>
    <name evidence="3" type="ORF">SPSK_04484</name>
</gene>
<dbReference type="OrthoDB" id="10371261at2759"/>
<accession>A0A0F2M098</accession>
<feature type="signal peptide" evidence="2">
    <location>
        <begin position="1"/>
        <end position="18"/>
    </location>
</feature>
<dbReference type="Proteomes" id="UP000033710">
    <property type="component" value="Unassembled WGS sequence"/>
</dbReference>
<dbReference type="GeneID" id="27666566"/>
<reference evidence="3 4" key="1">
    <citation type="journal article" date="2014" name="BMC Genomics">
        <title>Comparative genomics of the major fungal agents of human and animal Sporotrichosis: Sporothrix schenckii and Sporothrix brasiliensis.</title>
        <authorList>
            <person name="Teixeira M.M."/>
            <person name="de Almeida L.G."/>
            <person name="Kubitschek-Barreira P."/>
            <person name="Alves F.L."/>
            <person name="Kioshima E.S."/>
            <person name="Abadio A.K."/>
            <person name="Fernandes L."/>
            <person name="Derengowski L.S."/>
            <person name="Ferreira K.S."/>
            <person name="Souza R.C."/>
            <person name="Ruiz J.C."/>
            <person name="de Andrade N.C."/>
            <person name="Paes H.C."/>
            <person name="Nicola A.M."/>
            <person name="Albuquerque P."/>
            <person name="Gerber A.L."/>
            <person name="Martins V.P."/>
            <person name="Peconick L.D."/>
            <person name="Neto A.V."/>
            <person name="Chaucanez C.B."/>
            <person name="Silva P.A."/>
            <person name="Cunha O.L."/>
            <person name="de Oliveira F.F."/>
            <person name="dos Santos T.C."/>
            <person name="Barros A.L."/>
            <person name="Soares M.A."/>
            <person name="de Oliveira L.M."/>
            <person name="Marini M.M."/>
            <person name="Villalobos-Duno H."/>
            <person name="Cunha M.M."/>
            <person name="de Hoog S."/>
            <person name="da Silveira J.F."/>
            <person name="Henrissat B."/>
            <person name="Nino-Vega G.A."/>
            <person name="Cisalpino P.S."/>
            <person name="Mora-Montes H.M."/>
            <person name="Almeida S.R."/>
            <person name="Stajich J.E."/>
            <person name="Lopes-Bezerra L.M."/>
            <person name="Vasconcelos A.T."/>
            <person name="Felipe M.S."/>
        </authorList>
    </citation>
    <scope>NUCLEOTIDE SEQUENCE [LARGE SCALE GENOMIC DNA]</scope>
    <source>
        <strain evidence="3 4">1099-18</strain>
    </source>
</reference>
<evidence type="ECO:0000313" key="3">
    <source>
        <dbReference type="EMBL" id="KJR83138.1"/>
    </source>
</evidence>